<dbReference type="Gene3D" id="1.10.10.60">
    <property type="entry name" value="Homeodomain-like"/>
    <property type="match status" value="1"/>
</dbReference>
<keyword evidence="2" id="KW-1185">Reference proteome</keyword>
<comment type="caution">
    <text evidence="1">The sequence shown here is derived from an EMBL/GenBank/DDBJ whole genome shotgun (WGS) entry which is preliminary data.</text>
</comment>
<sequence>MSKHEISPDLIAEALAMRQAGYTVLSISQRLGISVRTLQRHFAATGIKKGAIKEELLQSAKAELLARITSDQTIKEEAARLVADDIAHAVHIRELMLEASEHMKATNLQDVVQVMRAAAAYSTAIKNTSDIIRHNLRVERLTDMTEDTLPELVVRELTSEEVEEIRKKWEEQDDAGAEEDIVVET</sequence>
<organism evidence="1 2">
    <name type="scientific">Keguizhuia sedimenti</name>
    <dbReference type="NCBI Taxonomy" id="3064264"/>
    <lineage>
        <taxon>Bacteria</taxon>
        <taxon>Pseudomonadati</taxon>
        <taxon>Pseudomonadota</taxon>
        <taxon>Betaproteobacteria</taxon>
        <taxon>Burkholderiales</taxon>
        <taxon>Oxalobacteraceae</taxon>
        <taxon>Keguizhuia</taxon>
    </lineage>
</organism>
<gene>
    <name evidence="1" type="ORF">Q8A64_09770</name>
</gene>
<reference evidence="1 2" key="1">
    <citation type="submission" date="2023-08" db="EMBL/GenBank/DDBJ databases">
        <title>Oxalobacteraceae gen .nov., isolated from river sludge outside the plant.</title>
        <authorList>
            <person name="Zhao S.Y."/>
        </authorList>
    </citation>
    <scope>NUCLEOTIDE SEQUENCE [LARGE SCALE GENOMIC DNA]</scope>
    <source>
        <strain evidence="1 2">R-40</strain>
    </source>
</reference>
<dbReference type="Proteomes" id="UP001225596">
    <property type="component" value="Unassembled WGS sequence"/>
</dbReference>
<dbReference type="EMBL" id="JAUYVH010000005">
    <property type="protein sequence ID" value="MDQ9170695.1"/>
    <property type="molecule type" value="Genomic_DNA"/>
</dbReference>
<evidence type="ECO:0000313" key="2">
    <source>
        <dbReference type="Proteomes" id="UP001225596"/>
    </source>
</evidence>
<protein>
    <recommendedName>
        <fullName evidence="3">Homeodomain-like domain-containing protein</fullName>
    </recommendedName>
</protein>
<evidence type="ECO:0000313" key="1">
    <source>
        <dbReference type="EMBL" id="MDQ9170695.1"/>
    </source>
</evidence>
<accession>A0ABU1BNX0</accession>
<proteinExistence type="predicted"/>
<name>A0ABU1BNX0_9BURK</name>
<evidence type="ECO:0008006" key="3">
    <source>
        <dbReference type="Google" id="ProtNLM"/>
    </source>
</evidence>
<dbReference type="RefSeq" id="WP_338436633.1">
    <property type="nucleotide sequence ID" value="NZ_JAUYVH010000005.1"/>
</dbReference>